<dbReference type="InterPro" id="IPR023198">
    <property type="entry name" value="PGP-like_dom2"/>
</dbReference>
<name>A0ABX8BY27_9ACTN</name>
<accession>A0ABX8BY27</accession>
<dbReference type="InterPro" id="IPR006351">
    <property type="entry name" value="AHBA_synth-like"/>
</dbReference>
<dbReference type="NCBIfam" id="TIGR01454">
    <property type="entry name" value="AHBA_synth_RP"/>
    <property type="match status" value="1"/>
</dbReference>
<dbReference type="Pfam" id="PF13419">
    <property type="entry name" value="HAD_2"/>
    <property type="match status" value="1"/>
</dbReference>
<reference evidence="2" key="1">
    <citation type="submission" date="2021-05" db="EMBL/GenBank/DDBJ databases">
        <title>Direct Submission.</title>
        <authorList>
            <person name="Li K."/>
            <person name="Gao J."/>
        </authorList>
    </citation>
    <scope>NUCLEOTIDE SEQUENCE [LARGE SCALE GENOMIC DNA]</scope>
    <source>
        <strain evidence="2">HDS12</strain>
    </source>
</reference>
<dbReference type="RefSeq" id="WP_212640031.1">
    <property type="nucleotide sequence ID" value="NZ_CP074132.1"/>
</dbReference>
<keyword evidence="2" id="KW-1185">Reference proteome</keyword>
<evidence type="ECO:0000313" key="1">
    <source>
        <dbReference type="EMBL" id="QUX26943.1"/>
    </source>
</evidence>
<dbReference type="InterPro" id="IPR041492">
    <property type="entry name" value="HAD_2"/>
</dbReference>
<dbReference type="GO" id="GO:0016787">
    <property type="term" value="F:hydrolase activity"/>
    <property type="evidence" value="ECO:0007669"/>
    <property type="project" value="UniProtKB-KW"/>
</dbReference>
<dbReference type="PANTHER" id="PTHR43434:SF1">
    <property type="entry name" value="PHOSPHOGLYCOLATE PHOSPHATASE"/>
    <property type="match status" value="1"/>
</dbReference>
<dbReference type="EMBL" id="CP074132">
    <property type="protein sequence ID" value="QUX26943.1"/>
    <property type="molecule type" value="Genomic_DNA"/>
</dbReference>
<protein>
    <submittedName>
        <fullName evidence="1">HAD-IA family hydrolase</fullName>
    </submittedName>
</protein>
<dbReference type="SFLD" id="SFLDG01129">
    <property type="entry name" value="C1.5:_HAD__Beta-PGM__Phosphata"/>
    <property type="match status" value="1"/>
</dbReference>
<dbReference type="InterPro" id="IPR006439">
    <property type="entry name" value="HAD-SF_hydro_IA"/>
</dbReference>
<dbReference type="InterPro" id="IPR050155">
    <property type="entry name" value="HAD-like_hydrolase_sf"/>
</dbReference>
<sequence>MTTLPDGATPAVEPRLADRPDPVVVFDLDGVLVDSFAVMRKAFAHAYHEVMGAGEPPFEEYCTHLGRYFPDIMRSMGLPLTLEEPFVRASHELAHQVRVFPGVVDMLTGLRAGGVELCVATGKSGVRARSLLDTVGLSGFFGAVVGSDEVPRPKPAADIVVEALARVGGRREAAVMVGDAVADLRSARAAGVVPIAATWGEGDPVELAAEDPVWTLDDPGDLLSVAGLPLGGR</sequence>
<gene>
    <name evidence="1" type="ORF">KGD83_16410</name>
</gene>
<proteinExistence type="predicted"/>
<dbReference type="InterPro" id="IPR036412">
    <property type="entry name" value="HAD-like_sf"/>
</dbReference>
<organism evidence="1 2">
    <name type="scientific">Nocardiopsis akebiae</name>
    <dbReference type="NCBI Taxonomy" id="2831968"/>
    <lineage>
        <taxon>Bacteria</taxon>
        <taxon>Bacillati</taxon>
        <taxon>Actinomycetota</taxon>
        <taxon>Actinomycetes</taxon>
        <taxon>Streptosporangiales</taxon>
        <taxon>Nocardiopsidaceae</taxon>
        <taxon>Nocardiopsis</taxon>
    </lineage>
</organism>
<dbReference type="Gene3D" id="1.10.150.240">
    <property type="entry name" value="Putative phosphatase, domain 2"/>
    <property type="match status" value="1"/>
</dbReference>
<dbReference type="SUPFAM" id="SSF56784">
    <property type="entry name" value="HAD-like"/>
    <property type="match status" value="1"/>
</dbReference>
<dbReference type="NCBIfam" id="TIGR01549">
    <property type="entry name" value="HAD-SF-IA-v1"/>
    <property type="match status" value="1"/>
</dbReference>
<keyword evidence="1" id="KW-0378">Hydrolase</keyword>
<evidence type="ECO:0000313" key="2">
    <source>
        <dbReference type="Proteomes" id="UP000678016"/>
    </source>
</evidence>
<dbReference type="SFLD" id="SFLDS00003">
    <property type="entry name" value="Haloacid_Dehalogenase"/>
    <property type="match status" value="1"/>
</dbReference>
<dbReference type="Proteomes" id="UP000678016">
    <property type="component" value="Chromosome"/>
</dbReference>
<dbReference type="PANTHER" id="PTHR43434">
    <property type="entry name" value="PHOSPHOGLYCOLATE PHOSPHATASE"/>
    <property type="match status" value="1"/>
</dbReference>
<dbReference type="Gene3D" id="3.40.50.1000">
    <property type="entry name" value="HAD superfamily/HAD-like"/>
    <property type="match status" value="1"/>
</dbReference>
<dbReference type="InterPro" id="IPR023214">
    <property type="entry name" value="HAD_sf"/>
</dbReference>